<accession>A0A4R0KET4</accession>
<dbReference type="OrthoDB" id="7060651at2"/>
<evidence type="ECO:0000313" key="1">
    <source>
        <dbReference type="EMBL" id="TCC56588.1"/>
    </source>
</evidence>
<evidence type="ECO:0000313" key="2">
    <source>
        <dbReference type="Proteomes" id="UP000291144"/>
    </source>
</evidence>
<name>A0A4R0KET4_9ACTN</name>
<dbReference type="Proteomes" id="UP000291144">
    <property type="component" value="Unassembled WGS sequence"/>
</dbReference>
<gene>
    <name evidence="1" type="ORF">E0H73_33045</name>
</gene>
<proteinExistence type="predicted"/>
<protein>
    <submittedName>
        <fullName evidence="1">Uncharacterized protein</fullName>
    </submittedName>
</protein>
<keyword evidence="2" id="KW-1185">Reference proteome</keyword>
<comment type="caution">
    <text evidence="1">The sequence shown here is derived from an EMBL/GenBank/DDBJ whole genome shotgun (WGS) entry which is preliminary data.</text>
</comment>
<sequence>MVHAASGLEKATWTDVDFEVMGWHDCRIHALSIGEHEDGTLPPARVLLDLDYIVRWVDPAYGQEHFSFWIAPATLVFDHAWDVSGDLGPLHELLEIDALHRLASPDRDPAPLWHLEGHNFDLRLRAATYRQYLRMPPQHVDRQMLTALERGGLSFAERSFG</sequence>
<reference evidence="1 2" key="1">
    <citation type="submission" date="2019-02" db="EMBL/GenBank/DDBJ databases">
        <title>Kribbella capetownensis sp. nov. and Kribbella speibonae sp. nov., isolated from soil.</title>
        <authorList>
            <person name="Curtis S.M."/>
            <person name="Norton I."/>
            <person name="Everest G.J."/>
            <person name="Meyers P.R."/>
        </authorList>
    </citation>
    <scope>NUCLEOTIDE SEQUENCE [LARGE SCALE GENOMIC DNA]</scope>
    <source>
        <strain evidence="1 2">NRRL B-24813</strain>
    </source>
</reference>
<dbReference type="EMBL" id="SJKB01000012">
    <property type="protein sequence ID" value="TCC56588.1"/>
    <property type="molecule type" value="Genomic_DNA"/>
</dbReference>
<dbReference type="AlphaFoldDB" id="A0A4R0KET4"/>
<organism evidence="1 2">
    <name type="scientific">Kribbella pittospori</name>
    <dbReference type="NCBI Taxonomy" id="722689"/>
    <lineage>
        <taxon>Bacteria</taxon>
        <taxon>Bacillati</taxon>
        <taxon>Actinomycetota</taxon>
        <taxon>Actinomycetes</taxon>
        <taxon>Propionibacteriales</taxon>
        <taxon>Kribbellaceae</taxon>
        <taxon>Kribbella</taxon>
    </lineage>
</organism>